<dbReference type="InterPro" id="IPR036188">
    <property type="entry name" value="FAD/NAD-bd_sf"/>
</dbReference>
<keyword evidence="2" id="KW-0547">Nucleotide-binding</keyword>
<dbReference type="PIRSF" id="PIRSF011396">
    <property type="entry name" value="Trp_halogenase"/>
    <property type="match status" value="1"/>
</dbReference>
<proteinExistence type="predicted"/>
<dbReference type="Pfam" id="PF04820">
    <property type="entry name" value="Trp_halogenase"/>
    <property type="match status" value="1"/>
</dbReference>
<dbReference type="PANTHER" id="PTHR43747">
    <property type="entry name" value="FAD-BINDING PROTEIN"/>
    <property type="match status" value="1"/>
</dbReference>
<evidence type="ECO:0000256" key="2">
    <source>
        <dbReference type="PIRSR" id="PIRSR011396-2"/>
    </source>
</evidence>
<feature type="binding site" evidence="2">
    <location>
        <position position="354"/>
    </location>
    <ligand>
        <name>FAD</name>
        <dbReference type="ChEBI" id="CHEBI:57692"/>
    </ligand>
</feature>
<dbReference type="AlphaFoldDB" id="A0A0J9H433"/>
<feature type="binding site" evidence="2">
    <location>
        <position position="192"/>
    </location>
    <ligand>
        <name>FAD</name>
        <dbReference type="ChEBI" id="CHEBI:57692"/>
    </ligand>
</feature>
<dbReference type="Proteomes" id="UP000037178">
    <property type="component" value="Unassembled WGS sequence"/>
</dbReference>
<keyword evidence="2" id="KW-0285">Flavoprotein</keyword>
<evidence type="ECO:0000313" key="3">
    <source>
        <dbReference type="EMBL" id="KMW60458.1"/>
    </source>
</evidence>
<dbReference type="InterPro" id="IPR006905">
    <property type="entry name" value="Flavin_halogenase"/>
</dbReference>
<dbReference type="PATRIC" id="fig|1675527.3.peg.671"/>
<feature type="binding site" evidence="2">
    <location>
        <position position="341"/>
    </location>
    <ligand>
        <name>FAD</name>
        <dbReference type="ChEBI" id="CHEBI:57692"/>
    </ligand>
</feature>
<protein>
    <submittedName>
        <fullName evidence="3">Tryptophan halogenase</fullName>
    </submittedName>
</protein>
<gene>
    <name evidence="3" type="ORF">AIOL_000614</name>
</gene>
<dbReference type="RefSeq" id="WP_049641947.1">
    <property type="nucleotide sequence ID" value="NZ_LFTY01000001.1"/>
</dbReference>
<feature type="binding site" evidence="2">
    <location>
        <position position="84"/>
    </location>
    <ligand>
        <name>7-chloro-L-tryptophan</name>
        <dbReference type="ChEBI" id="CHEBI:58713"/>
    </ligand>
</feature>
<sequence length="512" mass="57115">MGKPIKSVTIVGGGTAGWLTAALLQAFGRAQSKDAKPLQINVIESPDIPTVGVGEATTPGIVRTLQNAGLSEKEFFKRCNASFKLGVSFDGWNVDAKGKPISYINPFVKAPNIRGIEIANYFAKFGAGDQDYVGSYAITNDLVRGLKGPRTLGSKEYDQSTGFAYHLDAGRFAGLLTEHCKARGVRHIAENVLEVKQDESGNISELILDKTGSHAVELVIDCTGFRGLIINQVLKEPFIDYSKYLANDRAMAVQIKHKDQTKIEPVTRSTALGAGWSWRVPLYNRIGTGYVYSSAHRTDDEARDEFLAHLGNPEGAEPRIIPMRIGRNRNAWVKNCVAIGLSGGFIEPLESTAIYMIDLAVRWLLTYFPEADYADPLRDRYNKLVDNLYNEVRDFICVHYRLGNRTDSQYWIDAREELELPDGLAENLELWRYNLPSYYDVPFNTIFDAQVYAAVLMGKQVYKTGYAKGNIGAGLNLDQKLWREAHKQIRQNNLARAQRAADHRTLLAELRG</sequence>
<feature type="active site" evidence="1">
    <location>
        <position position="84"/>
    </location>
</feature>
<dbReference type="SUPFAM" id="SSF51905">
    <property type="entry name" value="FAD/NAD(P)-binding domain"/>
    <property type="match status" value="1"/>
</dbReference>
<dbReference type="PANTHER" id="PTHR43747:SF4">
    <property type="entry name" value="FLAVIN-DEPENDENT TRYPTOPHAN HALOGENASE"/>
    <property type="match status" value="1"/>
</dbReference>
<feature type="binding site" evidence="2">
    <location>
        <position position="350"/>
    </location>
    <ligand>
        <name>FAD</name>
        <dbReference type="ChEBI" id="CHEBI:57692"/>
    </ligand>
</feature>
<accession>A0A0J9H433</accession>
<dbReference type="EMBL" id="LFTY01000001">
    <property type="protein sequence ID" value="KMW60458.1"/>
    <property type="molecule type" value="Genomic_DNA"/>
</dbReference>
<dbReference type="GO" id="GO:0004497">
    <property type="term" value="F:monooxygenase activity"/>
    <property type="evidence" value="ECO:0007669"/>
    <property type="project" value="InterPro"/>
</dbReference>
<keyword evidence="2" id="KW-0274">FAD</keyword>
<evidence type="ECO:0000313" key="4">
    <source>
        <dbReference type="Proteomes" id="UP000037178"/>
    </source>
</evidence>
<name>A0A0J9H433_9RHOB</name>
<dbReference type="STRING" id="1675527.AIOL_000614"/>
<comment type="caution">
    <text evidence="3">The sequence shown here is derived from an EMBL/GenBank/DDBJ whole genome shotgun (WGS) entry which is preliminary data.</text>
</comment>
<keyword evidence="4" id="KW-1185">Reference proteome</keyword>
<dbReference type="GO" id="GO:0000166">
    <property type="term" value="F:nucleotide binding"/>
    <property type="evidence" value="ECO:0007669"/>
    <property type="project" value="UniProtKB-KW"/>
</dbReference>
<evidence type="ECO:0000256" key="1">
    <source>
        <dbReference type="PIRSR" id="PIRSR011396-1"/>
    </source>
</evidence>
<reference evidence="3 4" key="1">
    <citation type="submission" date="2015-06" db="EMBL/GenBank/DDBJ databases">
        <title>Draft genome sequence of an Alphaproteobacteria species associated to the Mediterranean sponge Oscarella lobularis.</title>
        <authorList>
            <person name="Jourda C."/>
            <person name="Santini S."/>
            <person name="Claverie J.-M."/>
        </authorList>
    </citation>
    <scope>NUCLEOTIDE SEQUENCE [LARGE SCALE GENOMIC DNA]</scope>
    <source>
        <strain evidence="3">IGS</strain>
    </source>
</reference>
<dbReference type="InterPro" id="IPR050816">
    <property type="entry name" value="Flavin-dep_Halogenase_NPB"/>
</dbReference>
<feature type="binding site" evidence="2">
    <location>
        <begin position="13"/>
        <end position="16"/>
    </location>
    <ligand>
        <name>FAD</name>
        <dbReference type="ChEBI" id="CHEBI:57692"/>
    </ligand>
</feature>
<dbReference type="OrthoDB" id="462203at2"/>
<dbReference type="InterPro" id="IPR033856">
    <property type="entry name" value="Trp_halogen"/>
</dbReference>
<dbReference type="Gene3D" id="3.50.50.60">
    <property type="entry name" value="FAD/NAD(P)-binding domain"/>
    <property type="match status" value="1"/>
</dbReference>
<organism evidence="3 4">
    <name type="scientific">Candidatus Rhodobacter oscarellae</name>
    <dbReference type="NCBI Taxonomy" id="1675527"/>
    <lineage>
        <taxon>Bacteria</taxon>
        <taxon>Pseudomonadati</taxon>
        <taxon>Pseudomonadota</taxon>
        <taxon>Alphaproteobacteria</taxon>
        <taxon>Rhodobacterales</taxon>
        <taxon>Rhodobacter group</taxon>
        <taxon>Rhodobacter</taxon>
    </lineage>
</organism>